<dbReference type="GO" id="GO:0000287">
    <property type="term" value="F:magnesium ion binding"/>
    <property type="evidence" value="ECO:0007669"/>
    <property type="project" value="InterPro"/>
</dbReference>
<name>A0A163CJV8_9FLAO</name>
<reference evidence="3 4" key="1">
    <citation type="submission" date="2016-01" db="EMBL/GenBank/DDBJ databases">
        <title>The draft genome sequence of Aquimarina sp. RZW4-3-2.</title>
        <authorList>
            <person name="Wang Y."/>
        </authorList>
    </citation>
    <scope>NUCLEOTIDE SEQUENCE [LARGE SCALE GENOMIC DNA]</scope>
    <source>
        <strain evidence="3 4">RZW4-3-2</strain>
    </source>
</reference>
<keyword evidence="1" id="KW-0808">Transferase</keyword>
<dbReference type="InterPro" id="IPR008278">
    <property type="entry name" value="4-PPantetheinyl_Trfase_dom"/>
</dbReference>
<sequence length="179" mass="20605">MIGNDIVDLELAKKQSNWQRKGWLQKIFTETEQQLILDSCKPELQVWKFWSMKEACYKAHQRCLAHSPRYNPLSFECALNGLISIQGEQYRSIVESTGQYVYSVAKKIPLPYTSKIFDTKVDLKVKLSEFVTMSSNNISSVHITKDQNNIPQLLVNAKTMKYPFSFTNHGKYAAFAITI</sequence>
<evidence type="ECO:0000313" key="3">
    <source>
        <dbReference type="EMBL" id="KZS42493.1"/>
    </source>
</evidence>
<dbReference type="RefSeq" id="WP_066310326.1">
    <property type="nucleotide sequence ID" value="NZ_LQRT01000002.1"/>
</dbReference>
<dbReference type="InterPro" id="IPR037143">
    <property type="entry name" value="4-PPantetheinyl_Trfase_dom_sf"/>
</dbReference>
<dbReference type="SUPFAM" id="SSF56214">
    <property type="entry name" value="4'-phosphopantetheinyl transferase"/>
    <property type="match status" value="1"/>
</dbReference>
<keyword evidence="4" id="KW-1185">Reference proteome</keyword>
<evidence type="ECO:0000313" key="4">
    <source>
        <dbReference type="Proteomes" id="UP000076715"/>
    </source>
</evidence>
<evidence type="ECO:0000256" key="1">
    <source>
        <dbReference type="ARBA" id="ARBA00022679"/>
    </source>
</evidence>
<dbReference type="EMBL" id="LQRT01000002">
    <property type="protein sequence ID" value="KZS42493.1"/>
    <property type="molecule type" value="Genomic_DNA"/>
</dbReference>
<dbReference type="STRING" id="1642818.AWE51_03355"/>
<feature type="domain" description="4'-phosphopantetheinyl transferase" evidence="2">
    <location>
        <begin position="2"/>
        <end position="95"/>
    </location>
</feature>
<dbReference type="OrthoDB" id="663853at2"/>
<proteinExistence type="predicted"/>
<evidence type="ECO:0000259" key="2">
    <source>
        <dbReference type="Pfam" id="PF01648"/>
    </source>
</evidence>
<dbReference type="Proteomes" id="UP000076715">
    <property type="component" value="Unassembled WGS sequence"/>
</dbReference>
<dbReference type="Gene3D" id="3.90.470.20">
    <property type="entry name" value="4'-phosphopantetheinyl transferase domain"/>
    <property type="match status" value="1"/>
</dbReference>
<organism evidence="3 4">
    <name type="scientific">Aquimarina aggregata</name>
    <dbReference type="NCBI Taxonomy" id="1642818"/>
    <lineage>
        <taxon>Bacteria</taxon>
        <taxon>Pseudomonadati</taxon>
        <taxon>Bacteroidota</taxon>
        <taxon>Flavobacteriia</taxon>
        <taxon>Flavobacteriales</taxon>
        <taxon>Flavobacteriaceae</taxon>
        <taxon>Aquimarina</taxon>
    </lineage>
</organism>
<dbReference type="Pfam" id="PF01648">
    <property type="entry name" value="ACPS"/>
    <property type="match status" value="1"/>
</dbReference>
<protein>
    <recommendedName>
        <fullName evidence="2">4'-phosphopantetheinyl transferase domain-containing protein</fullName>
    </recommendedName>
</protein>
<dbReference type="AlphaFoldDB" id="A0A163CJV8"/>
<dbReference type="GO" id="GO:0008897">
    <property type="term" value="F:holo-[acyl-carrier-protein] synthase activity"/>
    <property type="evidence" value="ECO:0007669"/>
    <property type="project" value="InterPro"/>
</dbReference>
<gene>
    <name evidence="3" type="ORF">AWE51_03355</name>
</gene>
<comment type="caution">
    <text evidence="3">The sequence shown here is derived from an EMBL/GenBank/DDBJ whole genome shotgun (WGS) entry which is preliminary data.</text>
</comment>
<accession>A0A163CJV8</accession>